<feature type="region of interest" description="Disordered" evidence="1">
    <location>
        <begin position="190"/>
        <end position="211"/>
    </location>
</feature>
<evidence type="ECO:0000313" key="2">
    <source>
        <dbReference type="EMBL" id="KAK8224932.1"/>
    </source>
</evidence>
<protein>
    <submittedName>
        <fullName evidence="2">Uncharacterized protein</fullName>
    </submittedName>
</protein>
<proteinExistence type="predicted"/>
<feature type="compositionally biased region" description="Polar residues" evidence="1">
    <location>
        <begin position="1"/>
        <end position="11"/>
    </location>
</feature>
<feature type="compositionally biased region" description="Basic residues" evidence="1">
    <location>
        <begin position="202"/>
        <end position="211"/>
    </location>
</feature>
<accession>A0ABR1YBX8</accession>
<feature type="region of interest" description="Disordered" evidence="1">
    <location>
        <begin position="1"/>
        <end position="44"/>
    </location>
</feature>
<reference evidence="2 3" key="1">
    <citation type="submission" date="2024-04" db="EMBL/GenBank/DDBJ databases">
        <title>Phyllosticta paracitricarpa is synonymous to the EU quarantine fungus P. citricarpa based on phylogenomic analyses.</title>
        <authorList>
            <consortium name="Lawrence Berkeley National Laboratory"/>
            <person name="Van Ingen-Buijs V.A."/>
            <person name="Van Westerhoven A.C."/>
            <person name="Haridas S."/>
            <person name="Skiadas P."/>
            <person name="Martin F."/>
            <person name="Groenewald J.Z."/>
            <person name="Crous P.W."/>
            <person name="Seidl M.F."/>
        </authorList>
    </citation>
    <scope>NUCLEOTIDE SEQUENCE [LARGE SCALE GENOMIC DNA]</scope>
    <source>
        <strain evidence="2 3">CBS 123374</strain>
    </source>
</reference>
<evidence type="ECO:0000256" key="1">
    <source>
        <dbReference type="SAM" id="MobiDB-lite"/>
    </source>
</evidence>
<dbReference type="Proteomes" id="UP001492380">
    <property type="component" value="Unassembled WGS sequence"/>
</dbReference>
<sequence>MQTFPSNGKTTVDSRKTRERADSTKRTRRRLVADTSKRPVASKERKIGRVGKGLILTTLRTSALATPDICTCAFSRPVALTFRMTSTDGCRGIKPAQGAGRNASTESSCTQGPLQKWYHALRTPCDNPRMSTLTVSLSLVEVKPTLCACEHQSVSIPVFYFQFASPSSHMSLLSIQGLWPPSCSFFRGEKPVLPGKTEQRSRGRKRGRKKVNWHTSPWRHRFCCPLIGKQIGATDLSSMKRQQRGAEERVDLSHISPTANHSQVLIEQPATHERRLPYDPGDSHAHSFAQMARPCCKISRRRMCKSITTALSSGQRIKSAFRTSKINVSASTCMYHKAVEEFRPSSQAAMCGKIRPTLVGTCHQKGPTQSFRSEGKVQAPLTMSATTSGVPLPIEGMLDVGVGANRAQTRSISFSFRAPGEQIFAV</sequence>
<gene>
    <name evidence="2" type="ORF">HDK90DRAFT_95600</name>
</gene>
<keyword evidence="3" id="KW-1185">Reference proteome</keyword>
<dbReference type="EMBL" id="JBBWRZ010000012">
    <property type="protein sequence ID" value="KAK8224932.1"/>
    <property type="molecule type" value="Genomic_DNA"/>
</dbReference>
<organism evidence="2 3">
    <name type="scientific">Phyllosticta capitalensis</name>
    <dbReference type="NCBI Taxonomy" id="121624"/>
    <lineage>
        <taxon>Eukaryota</taxon>
        <taxon>Fungi</taxon>
        <taxon>Dikarya</taxon>
        <taxon>Ascomycota</taxon>
        <taxon>Pezizomycotina</taxon>
        <taxon>Dothideomycetes</taxon>
        <taxon>Dothideomycetes incertae sedis</taxon>
        <taxon>Botryosphaeriales</taxon>
        <taxon>Phyllostictaceae</taxon>
        <taxon>Phyllosticta</taxon>
    </lineage>
</organism>
<feature type="compositionally biased region" description="Basic and acidic residues" evidence="1">
    <location>
        <begin position="12"/>
        <end position="44"/>
    </location>
</feature>
<evidence type="ECO:0000313" key="3">
    <source>
        <dbReference type="Proteomes" id="UP001492380"/>
    </source>
</evidence>
<name>A0ABR1YBX8_9PEZI</name>
<comment type="caution">
    <text evidence="2">The sequence shown here is derived from an EMBL/GenBank/DDBJ whole genome shotgun (WGS) entry which is preliminary data.</text>
</comment>